<keyword evidence="2" id="KW-1133">Transmembrane helix</keyword>
<dbReference type="RefSeq" id="WP_310033187.1">
    <property type="nucleotide sequence ID" value="NZ_JAVIZN010000002.1"/>
</dbReference>
<evidence type="ECO:0000256" key="1">
    <source>
        <dbReference type="SAM" id="MobiDB-lite"/>
    </source>
</evidence>
<feature type="compositionally biased region" description="Polar residues" evidence="1">
    <location>
        <begin position="340"/>
        <end position="349"/>
    </location>
</feature>
<feature type="compositionally biased region" description="Low complexity" evidence="1">
    <location>
        <begin position="353"/>
        <end position="368"/>
    </location>
</feature>
<feature type="region of interest" description="Disordered" evidence="1">
    <location>
        <begin position="329"/>
        <end position="374"/>
    </location>
</feature>
<feature type="compositionally biased region" description="Polar residues" evidence="1">
    <location>
        <begin position="1"/>
        <end position="22"/>
    </location>
</feature>
<evidence type="ECO:0000313" key="4">
    <source>
        <dbReference type="Proteomes" id="UP001245184"/>
    </source>
</evidence>
<comment type="caution">
    <text evidence="3">The sequence shown here is derived from an EMBL/GenBank/DDBJ whole genome shotgun (WGS) entry which is preliminary data.</text>
</comment>
<dbReference type="AlphaFoldDB" id="A0ABD5CLM1"/>
<evidence type="ECO:0000256" key="2">
    <source>
        <dbReference type="SAM" id="Phobius"/>
    </source>
</evidence>
<keyword evidence="2" id="KW-0472">Membrane</keyword>
<proteinExistence type="predicted"/>
<feature type="transmembrane region" description="Helical" evidence="2">
    <location>
        <begin position="173"/>
        <end position="200"/>
    </location>
</feature>
<gene>
    <name evidence="3" type="ORF">QF025_004160</name>
</gene>
<dbReference type="EMBL" id="JAVIZN010000002">
    <property type="protein sequence ID" value="MDR6205440.1"/>
    <property type="molecule type" value="Genomic_DNA"/>
</dbReference>
<name>A0ABD5CLM1_9BURK</name>
<sequence>MLKRFLNSQKISSVRSDTASGGTQAEQLLENAAENTAALANASIEPPSGETEGIAGSEFGEKPGDKPDSESAEDLSENPPEQELKPKRIENFKAYDEARKNDAIKELFSKGDDETIRSEALQPAQVYVQALIDELSIRNLDAEVAESLDTFTREVVMSAGWYQYKYLTAKHKAWFYIAVNIAMVLGMPLAVIGFGMAAAAAGVNSFASQIAAVLTGVFALQKTLSAWYASQQSYATWYKACFDLKCLYHTFVQTWETRAYSNPPALLDALRKATTAATEIIKNERMAFYTAMALPTFDVLTMLTAQRAAVSSWVSGLVPAQPAAKRVGASGLSGVDHTGASATTQDNSKASSDESTTDATPTATDDSAGSGDATDNASMLQVSLKLPVSAPPLTQSMVDECNNCPALANAGDIETLFNGNFIDWFNRSLGSNAAFSDRNHIRDDNTTRQRFTDFWNRIPDVYGQPSITVTQFIALMCIALQENRGNFFANPEIVNSKLHPHLAYAFDRIGQKQSYNLMSGNSSAAQLFKDKTYVDAHDKLAGYRDVVSPFVDPAWGGSVWPSHFKTDEDETINGFIMQADFYKLRGRGVIQTTGRSNYKDLLLFLFQQGIADDSPILDKLQSRRPAGATTWTPSPSDLNSVLTETRNGDWDKLFSMAAVLAAGVRVHAMKRGYLHLGTTASVLGASSALLGSYYRVGSSINGGNYPVVVSTRMISMTEEFARLRNPDIGTSRPARVLDA</sequence>
<feature type="compositionally biased region" description="Basic and acidic residues" evidence="1">
    <location>
        <begin position="59"/>
        <end position="69"/>
    </location>
</feature>
<reference evidence="3 4" key="1">
    <citation type="submission" date="2023-08" db="EMBL/GenBank/DDBJ databases">
        <title>Genome sequencing of plant associated microbes to promote plant fitness in Sorghum bicolor and Oryza sativa.</title>
        <authorList>
            <person name="Coleman-Derr D."/>
        </authorList>
    </citation>
    <scope>NUCLEOTIDE SEQUENCE [LARGE SCALE GENOMIC DNA]</scope>
    <source>
        <strain evidence="3 4">SLBN-33</strain>
    </source>
</reference>
<protein>
    <recommendedName>
        <fullName evidence="5">Transmembrane protein</fullName>
    </recommendedName>
</protein>
<dbReference type="Proteomes" id="UP001245184">
    <property type="component" value="Unassembled WGS sequence"/>
</dbReference>
<organism evidence="3 4">
    <name type="scientific">Paraburkholderia graminis</name>
    <dbReference type="NCBI Taxonomy" id="60548"/>
    <lineage>
        <taxon>Bacteria</taxon>
        <taxon>Pseudomonadati</taxon>
        <taxon>Pseudomonadota</taxon>
        <taxon>Betaproteobacteria</taxon>
        <taxon>Burkholderiales</taxon>
        <taxon>Burkholderiaceae</taxon>
        <taxon>Paraburkholderia</taxon>
    </lineage>
</organism>
<accession>A0ABD5CLM1</accession>
<evidence type="ECO:0000313" key="3">
    <source>
        <dbReference type="EMBL" id="MDR6205440.1"/>
    </source>
</evidence>
<keyword evidence="2" id="KW-0812">Transmembrane</keyword>
<feature type="region of interest" description="Disordered" evidence="1">
    <location>
        <begin position="1"/>
        <end position="89"/>
    </location>
</feature>
<evidence type="ECO:0008006" key="5">
    <source>
        <dbReference type="Google" id="ProtNLM"/>
    </source>
</evidence>
<feature type="compositionally biased region" description="Low complexity" evidence="1">
    <location>
        <begin position="23"/>
        <end position="42"/>
    </location>
</feature>